<proteinExistence type="predicted"/>
<gene>
    <name evidence="1" type="ORF">W822_19135</name>
</gene>
<protein>
    <submittedName>
        <fullName evidence="1">Uncharacterized protein</fullName>
    </submittedName>
</protein>
<evidence type="ECO:0000313" key="1">
    <source>
        <dbReference type="EMBL" id="ETF01427.1"/>
    </source>
</evidence>
<reference evidence="1 2" key="1">
    <citation type="journal article" date="2014" name="Genome Announc.">
        <title>Draft Genome Sequence of Advenella kashmirensis Strain W13003, a Polycyclic Aromatic Hydrocarbon-Degrading Bacterium.</title>
        <authorList>
            <person name="Wang X."/>
            <person name="Jin D."/>
            <person name="Zhou L."/>
            <person name="Wu L."/>
            <person name="An W."/>
            <person name="Zhao L."/>
        </authorList>
    </citation>
    <scope>NUCLEOTIDE SEQUENCE [LARGE SCALE GENOMIC DNA]</scope>
    <source>
        <strain evidence="1 2">W13003</strain>
    </source>
</reference>
<dbReference type="STRING" id="1424334.W822_19135"/>
<dbReference type="AlphaFoldDB" id="V8QP51"/>
<dbReference type="EMBL" id="AYXT01000012">
    <property type="protein sequence ID" value="ETF01427.1"/>
    <property type="molecule type" value="Genomic_DNA"/>
</dbReference>
<sequence length="344" mass="38682">MHVGRETYCKCDFVAVAAFRPQCFYFIQYCIQEKVKGRMLVKWCRAMLLTGLAAMSGTYLPAASGQIMSFARPFVGVGSAQQEIALNPCLPEADVLRQFGAVAVEQLRQAAARWPANTCRDAAVSHNLADWFYNSSALLAKTDRPLVMAVIIQKRTRSLAACRDVACLRDKLPAMVDWAKTNLDRTPVYGTDDQPINVEGALLSLPKLSLRGLHLPLPGQEKFCAGVKIDDLDFFSTNLKVSGKAYVLVKCREDRGDRKNWILENDGGKEWRPVVDLRASSMQIGNLRRNNHPIVVSYLEENRGTRVRILSYQDNSYREMLRFLVVDDQAKLAHAFEVEVNTDF</sequence>
<dbReference type="eggNOG" id="ENOG50315EM">
    <property type="taxonomic scope" value="Bacteria"/>
</dbReference>
<keyword evidence="2" id="KW-1185">Reference proteome</keyword>
<comment type="caution">
    <text evidence="1">The sequence shown here is derived from an EMBL/GenBank/DDBJ whole genome shotgun (WGS) entry which is preliminary data.</text>
</comment>
<evidence type="ECO:0000313" key="2">
    <source>
        <dbReference type="Proteomes" id="UP000018733"/>
    </source>
</evidence>
<accession>V8QP51</accession>
<dbReference type="Proteomes" id="UP000018733">
    <property type="component" value="Unassembled WGS sequence"/>
</dbReference>
<dbReference type="HOGENOM" id="CLU_805701_0_0_4"/>
<organism evidence="1 2">
    <name type="scientific">Advenella kashmirensis W13003</name>
    <dbReference type="NCBI Taxonomy" id="1424334"/>
    <lineage>
        <taxon>Bacteria</taxon>
        <taxon>Pseudomonadati</taxon>
        <taxon>Pseudomonadota</taxon>
        <taxon>Betaproteobacteria</taxon>
        <taxon>Burkholderiales</taxon>
        <taxon>Alcaligenaceae</taxon>
    </lineage>
</organism>
<dbReference type="PATRIC" id="fig|1424334.3.peg.3845"/>
<name>V8QP51_9BURK</name>